<evidence type="ECO:0000259" key="3">
    <source>
        <dbReference type="Pfam" id="PF07687"/>
    </source>
</evidence>
<dbReference type="Pfam" id="PF07687">
    <property type="entry name" value="M20_dimer"/>
    <property type="match status" value="1"/>
</dbReference>
<dbReference type="InterPro" id="IPR050072">
    <property type="entry name" value="Peptidase_M20A"/>
</dbReference>
<comment type="caution">
    <text evidence="4">The sequence shown here is derived from an EMBL/GenBank/DDBJ whole genome shotgun (WGS) entry which is preliminary data.</text>
</comment>
<dbReference type="Gene3D" id="3.40.630.10">
    <property type="entry name" value="Zn peptidases"/>
    <property type="match status" value="1"/>
</dbReference>
<proteinExistence type="predicted"/>
<dbReference type="EC" id="3.5.1.16" evidence="4"/>
<dbReference type="Gene3D" id="3.30.70.360">
    <property type="match status" value="1"/>
</dbReference>
<dbReference type="PANTHER" id="PTHR43808">
    <property type="entry name" value="ACETYLORNITHINE DEACETYLASE"/>
    <property type="match status" value="1"/>
</dbReference>
<gene>
    <name evidence="4" type="primary">argE_13</name>
    <name evidence="4" type="ORF">SDC9_144100</name>
</gene>
<evidence type="ECO:0000256" key="1">
    <source>
        <dbReference type="ARBA" id="ARBA00022723"/>
    </source>
</evidence>
<dbReference type="SUPFAM" id="SSF53187">
    <property type="entry name" value="Zn-dependent exopeptidases"/>
    <property type="match status" value="1"/>
</dbReference>
<dbReference type="SUPFAM" id="SSF55031">
    <property type="entry name" value="Bacterial exopeptidase dimerisation domain"/>
    <property type="match status" value="1"/>
</dbReference>
<reference evidence="4" key="1">
    <citation type="submission" date="2019-08" db="EMBL/GenBank/DDBJ databases">
        <authorList>
            <person name="Kucharzyk K."/>
            <person name="Murdoch R.W."/>
            <person name="Higgins S."/>
            <person name="Loffler F."/>
        </authorList>
    </citation>
    <scope>NUCLEOTIDE SEQUENCE</scope>
</reference>
<keyword evidence="2 4" id="KW-0378">Hydrolase</keyword>
<evidence type="ECO:0000256" key="2">
    <source>
        <dbReference type="ARBA" id="ARBA00022801"/>
    </source>
</evidence>
<evidence type="ECO:0000313" key="4">
    <source>
        <dbReference type="EMBL" id="MPM96930.1"/>
    </source>
</evidence>
<dbReference type="InterPro" id="IPR011650">
    <property type="entry name" value="Peptidase_M20_dimer"/>
</dbReference>
<keyword evidence="1" id="KW-0479">Metal-binding</keyword>
<name>A0A645E565_9ZZZZ</name>
<dbReference type="AlphaFoldDB" id="A0A645E565"/>
<sequence>MGVLGEATSLDIYLGHRGRAEIEMFSKGKMSHSSAPWLGINAVSKMLPVLSDIEKLTETMPDDKVLGASTQVITHISCQPGWGSTLPDICKVIIDRRYIPTESSASALAQIQEIIDQHMKADPDTNITAGIRTMRHTSYTGIVKDEFMDKPAYYVPPENTYVVKTVEALKEIGQNPAFGKWNFGTDGAYTAHDLNIPTIGYSCCEEIYAHRPTDRVNIDFMIKCAAGSCAIAAAVAK</sequence>
<dbReference type="InterPro" id="IPR036264">
    <property type="entry name" value="Bact_exopeptidase_dim_dom"/>
</dbReference>
<dbReference type="EMBL" id="VSSQ01043267">
    <property type="protein sequence ID" value="MPM96930.1"/>
    <property type="molecule type" value="Genomic_DNA"/>
</dbReference>
<dbReference type="GO" id="GO:0008777">
    <property type="term" value="F:acetylornithine deacetylase activity"/>
    <property type="evidence" value="ECO:0007669"/>
    <property type="project" value="UniProtKB-EC"/>
</dbReference>
<accession>A0A645E565</accession>
<protein>
    <submittedName>
        <fullName evidence="4">Acetylornithine deacetylase</fullName>
        <ecNumber evidence="4">3.5.1.16</ecNumber>
    </submittedName>
</protein>
<feature type="domain" description="Peptidase M20 dimerisation" evidence="3">
    <location>
        <begin position="15"/>
        <end position="122"/>
    </location>
</feature>
<organism evidence="4">
    <name type="scientific">bioreactor metagenome</name>
    <dbReference type="NCBI Taxonomy" id="1076179"/>
    <lineage>
        <taxon>unclassified sequences</taxon>
        <taxon>metagenomes</taxon>
        <taxon>ecological metagenomes</taxon>
    </lineage>
</organism>